<evidence type="ECO:0000313" key="2">
    <source>
        <dbReference type="Proteomes" id="UP000316759"/>
    </source>
</evidence>
<organism evidence="1 2">
    <name type="scientific">Fasciola gigantica</name>
    <name type="common">Giant liver fluke</name>
    <dbReference type="NCBI Taxonomy" id="46835"/>
    <lineage>
        <taxon>Eukaryota</taxon>
        <taxon>Metazoa</taxon>
        <taxon>Spiralia</taxon>
        <taxon>Lophotrochozoa</taxon>
        <taxon>Platyhelminthes</taxon>
        <taxon>Trematoda</taxon>
        <taxon>Digenea</taxon>
        <taxon>Plagiorchiida</taxon>
        <taxon>Echinostomata</taxon>
        <taxon>Echinostomatoidea</taxon>
        <taxon>Fasciolidae</taxon>
        <taxon>Fasciola</taxon>
    </lineage>
</organism>
<dbReference type="Proteomes" id="UP000316759">
    <property type="component" value="Unassembled WGS sequence"/>
</dbReference>
<dbReference type="AlphaFoldDB" id="A0A504YE51"/>
<name>A0A504YE51_FASGI</name>
<comment type="caution">
    <text evidence="1">The sequence shown here is derived from an EMBL/GenBank/DDBJ whole genome shotgun (WGS) entry which is preliminary data.</text>
</comment>
<evidence type="ECO:0000313" key="1">
    <source>
        <dbReference type="EMBL" id="TPP58565.1"/>
    </source>
</evidence>
<sequence length="149" mass="17137">MSVSVNAPTVFWTEATVFPTSETGIYWRTVFLDYLDLLNLLNPSVVRDESAKLDFLRNYLGAEGQRKFNIRSLCQEIILDEAFQLTDKISGAVSNVYISRFGFSKVSQESEEPLEGFISCLIQGIRDFSYPRVTVRKFEDVMLIQQFIR</sequence>
<reference evidence="1 2" key="1">
    <citation type="submission" date="2019-04" db="EMBL/GenBank/DDBJ databases">
        <title>Annotation for the trematode Fasciola gigantica.</title>
        <authorList>
            <person name="Choi Y.-J."/>
        </authorList>
    </citation>
    <scope>NUCLEOTIDE SEQUENCE [LARGE SCALE GENOMIC DNA]</scope>
    <source>
        <strain evidence="1">Uganda_cow_1</strain>
    </source>
</reference>
<protein>
    <submittedName>
        <fullName evidence="1">Uncharacterized protein</fullName>
    </submittedName>
</protein>
<accession>A0A504YE51</accession>
<dbReference type="OrthoDB" id="775972at2759"/>
<gene>
    <name evidence="1" type="ORF">FGIG_08241</name>
</gene>
<dbReference type="EMBL" id="SUNJ01011870">
    <property type="protein sequence ID" value="TPP58565.1"/>
    <property type="molecule type" value="Genomic_DNA"/>
</dbReference>
<keyword evidence="2" id="KW-1185">Reference proteome</keyword>
<proteinExistence type="predicted"/>